<proteinExistence type="inferred from homology"/>
<protein>
    <recommendedName>
        <fullName evidence="8">EF-hand domain-containing protein</fullName>
    </recommendedName>
</protein>
<dbReference type="Pfam" id="PF13833">
    <property type="entry name" value="EF-hand_8"/>
    <property type="match status" value="2"/>
</dbReference>
<dbReference type="EMBL" id="CAJOAY010001210">
    <property type="protein sequence ID" value="CAF3810756.1"/>
    <property type="molecule type" value="Genomic_DNA"/>
</dbReference>
<dbReference type="PANTHER" id="PTHR23055:SF178">
    <property type="entry name" value="NEUROCALCIN HOMOLOG"/>
    <property type="match status" value="1"/>
</dbReference>
<evidence type="ECO:0000256" key="4">
    <source>
        <dbReference type="ARBA" id="ARBA00022737"/>
    </source>
</evidence>
<dbReference type="PROSITE" id="PS50222">
    <property type="entry name" value="EF_HAND_2"/>
    <property type="match status" value="2"/>
</dbReference>
<evidence type="ECO:0000256" key="5">
    <source>
        <dbReference type="ARBA" id="ARBA00022837"/>
    </source>
</evidence>
<keyword evidence="4" id="KW-0677">Repeat</keyword>
<organism evidence="9 13">
    <name type="scientific">Adineta steineri</name>
    <dbReference type="NCBI Taxonomy" id="433720"/>
    <lineage>
        <taxon>Eukaryota</taxon>
        <taxon>Metazoa</taxon>
        <taxon>Spiralia</taxon>
        <taxon>Gnathifera</taxon>
        <taxon>Rotifera</taxon>
        <taxon>Eurotatoria</taxon>
        <taxon>Bdelloidea</taxon>
        <taxon>Adinetida</taxon>
        <taxon>Adinetidae</taxon>
        <taxon>Adineta</taxon>
    </lineage>
</organism>
<dbReference type="EMBL" id="CAJNOE010000033">
    <property type="protein sequence ID" value="CAF0775413.1"/>
    <property type="molecule type" value="Genomic_DNA"/>
</dbReference>
<sequence length="274" mass="31355">MAELVSLDSINRSESSASLQSNATVNSRHSSVCSLYSTVSTRRRYGFLNKMGNGFQSVFRRITKTHKTLSDKEIQILSTVTNFDREQILQWHQKFLGDCPTGYMTRKQFVSMYKTLCPNANAERFARHIFRAFDLDRSNTVDFREFLIGLSITSSSSSIQTKLEWLFQVFDIDGNGLLTRMECLEVIDAIVRFNHQPMVEDNFNIEQLVLSAKRSMMKIFDNISERNCNSLTMAEFVEGCYQDKLISQLLAPNQENGQSSTSTQNTHDMSIITE</sequence>
<dbReference type="InterPro" id="IPR002048">
    <property type="entry name" value="EF_hand_dom"/>
</dbReference>
<evidence type="ECO:0000313" key="13">
    <source>
        <dbReference type="Proteomes" id="UP000663860"/>
    </source>
</evidence>
<comment type="similarity">
    <text evidence="1">Belongs to the recoverin family.</text>
</comment>
<dbReference type="InterPro" id="IPR011992">
    <property type="entry name" value="EF-hand-dom_pair"/>
</dbReference>
<name>A0A813R3C3_9BILA</name>
<evidence type="ECO:0000256" key="3">
    <source>
        <dbReference type="ARBA" id="ARBA00022723"/>
    </source>
</evidence>
<gene>
    <name evidence="9" type="ORF">IZO911_LOCUS5524</name>
    <name evidence="11" type="ORF">KXQ929_LOCUS8915</name>
    <name evidence="12" type="ORF">OKA104_LOCUS19047</name>
    <name evidence="10" type="ORF">VCS650_LOCUS10439</name>
</gene>
<evidence type="ECO:0000313" key="10">
    <source>
        <dbReference type="EMBL" id="CAF0922193.1"/>
    </source>
</evidence>
<reference evidence="9" key="1">
    <citation type="submission" date="2021-02" db="EMBL/GenBank/DDBJ databases">
        <authorList>
            <person name="Nowell W R."/>
        </authorList>
    </citation>
    <scope>NUCLEOTIDE SEQUENCE</scope>
</reference>
<dbReference type="OrthoDB" id="191686at2759"/>
<dbReference type="SUPFAM" id="SSF47473">
    <property type="entry name" value="EF-hand"/>
    <property type="match status" value="1"/>
</dbReference>
<dbReference type="PROSITE" id="PS00018">
    <property type="entry name" value="EF_HAND_1"/>
    <property type="match status" value="1"/>
</dbReference>
<feature type="region of interest" description="Disordered" evidence="7">
    <location>
        <begin position="254"/>
        <end position="274"/>
    </location>
</feature>
<dbReference type="EMBL" id="CAJOBB010000395">
    <property type="protein sequence ID" value="CAF3669970.1"/>
    <property type="molecule type" value="Genomic_DNA"/>
</dbReference>
<dbReference type="InterPro" id="IPR018247">
    <property type="entry name" value="EF_Hand_1_Ca_BS"/>
</dbReference>
<dbReference type="AlphaFoldDB" id="A0A813R3C3"/>
<evidence type="ECO:0000259" key="8">
    <source>
        <dbReference type="PROSITE" id="PS50222"/>
    </source>
</evidence>
<evidence type="ECO:0000256" key="7">
    <source>
        <dbReference type="SAM" id="MobiDB-lite"/>
    </source>
</evidence>
<keyword evidence="5" id="KW-0106">Calcium</keyword>
<feature type="domain" description="EF-hand" evidence="8">
    <location>
        <begin position="121"/>
        <end position="156"/>
    </location>
</feature>
<feature type="domain" description="EF-hand" evidence="8">
    <location>
        <begin position="158"/>
        <end position="193"/>
    </location>
</feature>
<evidence type="ECO:0000256" key="2">
    <source>
        <dbReference type="ARBA" id="ARBA00022707"/>
    </source>
</evidence>
<keyword evidence="6" id="KW-0449">Lipoprotein</keyword>
<dbReference type="InterPro" id="IPR028846">
    <property type="entry name" value="Recoverin"/>
</dbReference>
<evidence type="ECO:0000313" key="12">
    <source>
        <dbReference type="EMBL" id="CAF3810756.1"/>
    </source>
</evidence>
<dbReference type="PRINTS" id="PR00450">
    <property type="entry name" value="RECOVERIN"/>
</dbReference>
<dbReference type="Proteomes" id="UP000663881">
    <property type="component" value="Unassembled WGS sequence"/>
</dbReference>
<dbReference type="SMART" id="SM00054">
    <property type="entry name" value="EFh"/>
    <property type="match status" value="2"/>
</dbReference>
<dbReference type="Proteomes" id="UP000663868">
    <property type="component" value="Unassembled WGS sequence"/>
</dbReference>
<dbReference type="PANTHER" id="PTHR23055">
    <property type="entry name" value="CALCIUM BINDING PROTEINS"/>
    <property type="match status" value="1"/>
</dbReference>
<dbReference type="CDD" id="cd00051">
    <property type="entry name" value="EFh"/>
    <property type="match status" value="1"/>
</dbReference>
<dbReference type="Gene3D" id="1.10.238.10">
    <property type="entry name" value="EF-hand"/>
    <property type="match status" value="2"/>
</dbReference>
<evidence type="ECO:0000256" key="1">
    <source>
        <dbReference type="ARBA" id="ARBA00006049"/>
    </source>
</evidence>
<evidence type="ECO:0000313" key="9">
    <source>
        <dbReference type="EMBL" id="CAF0775413.1"/>
    </source>
</evidence>
<dbReference type="GO" id="GO:0005509">
    <property type="term" value="F:calcium ion binding"/>
    <property type="evidence" value="ECO:0007669"/>
    <property type="project" value="InterPro"/>
</dbReference>
<keyword evidence="2" id="KW-0519">Myristate</keyword>
<evidence type="ECO:0000256" key="6">
    <source>
        <dbReference type="ARBA" id="ARBA00023288"/>
    </source>
</evidence>
<dbReference type="Proteomes" id="UP000663891">
    <property type="component" value="Unassembled WGS sequence"/>
</dbReference>
<accession>A0A813R3C3</accession>
<dbReference type="Proteomes" id="UP000663860">
    <property type="component" value="Unassembled WGS sequence"/>
</dbReference>
<evidence type="ECO:0000313" key="11">
    <source>
        <dbReference type="EMBL" id="CAF3669970.1"/>
    </source>
</evidence>
<dbReference type="EMBL" id="CAJNON010000075">
    <property type="protein sequence ID" value="CAF0922193.1"/>
    <property type="molecule type" value="Genomic_DNA"/>
</dbReference>
<comment type="caution">
    <text evidence="9">The sequence shown here is derived from an EMBL/GenBank/DDBJ whole genome shotgun (WGS) entry which is preliminary data.</text>
</comment>
<keyword evidence="3" id="KW-0479">Metal-binding</keyword>